<accession>A0A0M4NSL6</accession>
<dbReference type="EMBL" id="CP010552">
    <property type="protein sequence ID" value="ALE51819.1"/>
    <property type="molecule type" value="Genomic_DNA"/>
</dbReference>
<dbReference type="PANTHER" id="PTHR30563:SF0">
    <property type="entry name" value="DNA RECOMBINATION PROTEIN RMUC"/>
    <property type="match status" value="1"/>
</dbReference>
<dbReference type="PANTHER" id="PTHR30563">
    <property type="entry name" value="DNA RECOMBINATION PROTEIN RMUC"/>
    <property type="match status" value="1"/>
</dbReference>
<dbReference type="GO" id="GO:0006310">
    <property type="term" value="P:DNA recombination"/>
    <property type="evidence" value="ECO:0007669"/>
    <property type="project" value="UniProtKB-KW"/>
</dbReference>
<organism evidence="6 7">
    <name type="scientific">Candidatus Thioglobus autotrophicus</name>
    <dbReference type="NCBI Taxonomy" id="1705394"/>
    <lineage>
        <taxon>Bacteria</taxon>
        <taxon>Pseudomonadati</taxon>
        <taxon>Pseudomonadota</taxon>
        <taxon>Gammaproteobacteria</taxon>
        <taxon>Candidatus Pseudothioglobaceae</taxon>
        <taxon>Candidatus Thioglobus</taxon>
    </lineage>
</organism>
<evidence type="ECO:0000256" key="5">
    <source>
        <dbReference type="SAM" id="Coils"/>
    </source>
</evidence>
<proteinExistence type="inferred from homology"/>
<dbReference type="KEGG" id="tho:SP60_00225"/>
<evidence type="ECO:0000256" key="3">
    <source>
        <dbReference type="ARBA" id="ARBA00023054"/>
    </source>
</evidence>
<evidence type="ECO:0008006" key="8">
    <source>
        <dbReference type="Google" id="ProtNLM"/>
    </source>
</evidence>
<feature type="coiled-coil region" evidence="5">
    <location>
        <begin position="112"/>
        <end position="139"/>
    </location>
</feature>
<dbReference type="Proteomes" id="UP000058020">
    <property type="component" value="Chromosome"/>
</dbReference>
<comment type="function">
    <text evidence="1">Involved in DNA recombination.</text>
</comment>
<protein>
    <recommendedName>
        <fullName evidence="8">Recombinase RmuC</fullName>
    </recommendedName>
</protein>
<dbReference type="Pfam" id="PF02646">
    <property type="entry name" value="RmuC"/>
    <property type="match status" value="1"/>
</dbReference>
<evidence type="ECO:0000256" key="4">
    <source>
        <dbReference type="ARBA" id="ARBA00023172"/>
    </source>
</evidence>
<reference evidence="6 7" key="1">
    <citation type="journal article" date="2015" name="Genome Announc.">
        <title>Genome Sequence of 'Candidatus Thioglobus autotrophica' Strain EF1, a Chemoautotroph from the SUP05 Clade of Marine Gammaproteobacteria.</title>
        <authorList>
            <person name="Shah V."/>
            <person name="Morris R.M."/>
        </authorList>
    </citation>
    <scope>NUCLEOTIDE SEQUENCE [LARGE SCALE GENOMIC DNA]</scope>
    <source>
        <strain evidence="6 7">EF1</strain>
    </source>
</reference>
<dbReference type="PATRIC" id="fig|1705394.5.peg.45"/>
<comment type="similarity">
    <text evidence="2">Belongs to the RmuC family.</text>
</comment>
<dbReference type="InterPro" id="IPR003798">
    <property type="entry name" value="DNA_recombination_RmuC"/>
</dbReference>
<keyword evidence="7" id="KW-1185">Reference proteome</keyword>
<gene>
    <name evidence="6" type="ORF">SP60_00225</name>
</gene>
<evidence type="ECO:0000313" key="7">
    <source>
        <dbReference type="Proteomes" id="UP000058020"/>
    </source>
</evidence>
<keyword evidence="3 5" id="KW-0175">Coiled coil</keyword>
<evidence type="ECO:0000256" key="1">
    <source>
        <dbReference type="ARBA" id="ARBA00003416"/>
    </source>
</evidence>
<name>A0A0M4NSL6_9GAMM</name>
<dbReference type="RefSeq" id="WP_053950731.1">
    <property type="nucleotide sequence ID" value="NZ_CP010552.1"/>
</dbReference>
<dbReference type="AlphaFoldDB" id="A0A0M4NSL6"/>
<evidence type="ECO:0000256" key="2">
    <source>
        <dbReference type="ARBA" id="ARBA00009840"/>
    </source>
</evidence>
<sequence>MDIVSLILGLLVGAIGVYIYLDKQLQTLSKEKIHLEVSLDEKIKSYENQIDMINIAREQMSKDFKEVASSILEKDRNDLSIKNSELLTPLQAQLKEFRDKIEVITTEQIKERATLSAQIDNLKKTSIEAQETTQNLTNALTYDNKQQGDWGEMILSSILSSSGLREGHEFDTQKQLKNEQGEAFKPDVVLHLPDEKDIIIDSKVSLKAYKDYIADQTNSALLKAHVGSVEAHINGISIKEYENLEGVLTLDFIFVFIPIESALLVALDQKPDLFTIALKKNIVLVSPSTLMMSLKTVHHIWQTERQNQNSEEIARQAGAMYDKLFGFMKSMDEIEKNLDKAQKSYKEARGKLSDGKGNLISRAEKLKELGVQSKKELG</sequence>
<dbReference type="OrthoDB" id="9765111at2"/>
<keyword evidence="4" id="KW-0233">DNA recombination</keyword>
<evidence type="ECO:0000313" key="6">
    <source>
        <dbReference type="EMBL" id="ALE51819.1"/>
    </source>
</evidence>
<dbReference type="STRING" id="1705394.SP60_00225"/>